<dbReference type="PIRSF" id="PIRSF000530">
    <property type="entry name" value="Galactokinase"/>
    <property type="match status" value="1"/>
</dbReference>
<organism evidence="10 11">
    <name type="scientific">Triparma laevis f. longispina</name>
    <dbReference type="NCBI Taxonomy" id="1714387"/>
    <lineage>
        <taxon>Eukaryota</taxon>
        <taxon>Sar</taxon>
        <taxon>Stramenopiles</taxon>
        <taxon>Ochrophyta</taxon>
        <taxon>Bolidophyceae</taxon>
        <taxon>Parmales</taxon>
        <taxon>Triparmaceae</taxon>
        <taxon>Triparma</taxon>
    </lineage>
</organism>
<dbReference type="GO" id="GO:0009536">
    <property type="term" value="C:plastid"/>
    <property type="evidence" value="ECO:0007669"/>
    <property type="project" value="UniProtKB-SubCell"/>
</dbReference>
<keyword evidence="5" id="KW-0418">Kinase</keyword>
<dbReference type="GO" id="GO:0005829">
    <property type="term" value="C:cytosol"/>
    <property type="evidence" value="ECO:0007669"/>
    <property type="project" value="TreeGrafter"/>
</dbReference>
<feature type="domain" description="Galactokinase N-terminal" evidence="9">
    <location>
        <begin position="37"/>
        <end position="77"/>
    </location>
</feature>
<evidence type="ECO:0000313" key="11">
    <source>
        <dbReference type="Proteomes" id="UP001165122"/>
    </source>
</evidence>
<dbReference type="InterPro" id="IPR019539">
    <property type="entry name" value="GalKase_N"/>
</dbReference>
<dbReference type="EMBL" id="BRXW01000376">
    <property type="protein sequence ID" value="GMH48846.1"/>
    <property type="molecule type" value="Genomic_DNA"/>
</dbReference>
<dbReference type="InterPro" id="IPR006203">
    <property type="entry name" value="GHMP_knse_ATP-bd_CS"/>
</dbReference>
<evidence type="ECO:0000256" key="4">
    <source>
        <dbReference type="ARBA" id="ARBA00022741"/>
    </source>
</evidence>
<dbReference type="GO" id="GO:0006012">
    <property type="term" value="P:galactose metabolic process"/>
    <property type="evidence" value="ECO:0007669"/>
    <property type="project" value="InterPro"/>
</dbReference>
<evidence type="ECO:0000259" key="9">
    <source>
        <dbReference type="Pfam" id="PF10509"/>
    </source>
</evidence>
<dbReference type="SUPFAM" id="SSF55060">
    <property type="entry name" value="GHMP Kinase, C-terminal domain"/>
    <property type="match status" value="1"/>
</dbReference>
<dbReference type="Proteomes" id="UP001165122">
    <property type="component" value="Unassembled WGS sequence"/>
</dbReference>
<feature type="domain" description="GHMP kinase N-terminal" evidence="7">
    <location>
        <begin position="118"/>
        <end position="209"/>
    </location>
</feature>
<comment type="subcellular location">
    <subcellularLocation>
        <location evidence="1">Plastid</location>
    </subcellularLocation>
</comment>
<dbReference type="InterPro" id="IPR006204">
    <property type="entry name" value="GHMP_kinase_N_dom"/>
</dbReference>
<keyword evidence="3" id="KW-0808">Transferase</keyword>
<comment type="similarity">
    <text evidence="2">Belongs to the GHMP kinase family. GalK subfamily.</text>
</comment>
<dbReference type="GO" id="GO:0004335">
    <property type="term" value="F:galactokinase activity"/>
    <property type="evidence" value="ECO:0007669"/>
    <property type="project" value="InterPro"/>
</dbReference>
<accession>A0A9W6ZAV5</accession>
<dbReference type="Pfam" id="PF00288">
    <property type="entry name" value="GHMP_kinases_N"/>
    <property type="match status" value="1"/>
</dbReference>
<dbReference type="Gene3D" id="1.20.1440.340">
    <property type="match status" value="1"/>
</dbReference>
<evidence type="ECO:0008006" key="12">
    <source>
        <dbReference type="Google" id="ProtNLM"/>
    </source>
</evidence>
<name>A0A9W6ZAV5_9STRA</name>
<evidence type="ECO:0000256" key="6">
    <source>
        <dbReference type="ARBA" id="ARBA00022840"/>
    </source>
</evidence>
<protein>
    <recommendedName>
        <fullName evidence="12">Galactokinase</fullName>
    </recommendedName>
</protein>
<feature type="domain" description="GHMP kinase C-terminal" evidence="8">
    <location>
        <begin position="381"/>
        <end position="454"/>
    </location>
</feature>
<dbReference type="Pfam" id="PF10509">
    <property type="entry name" value="GalKase_gal_bdg"/>
    <property type="match status" value="1"/>
</dbReference>
<evidence type="ECO:0000256" key="2">
    <source>
        <dbReference type="ARBA" id="ARBA00006566"/>
    </source>
</evidence>
<reference evidence="11" key="1">
    <citation type="journal article" date="2023" name="Commun. Biol.">
        <title>Genome analysis of Parmales, the sister group of diatoms, reveals the evolutionary specialization of diatoms from phago-mixotrophs to photoautotrophs.</title>
        <authorList>
            <person name="Ban H."/>
            <person name="Sato S."/>
            <person name="Yoshikawa S."/>
            <person name="Yamada K."/>
            <person name="Nakamura Y."/>
            <person name="Ichinomiya M."/>
            <person name="Sato N."/>
            <person name="Blanc-Mathieu R."/>
            <person name="Endo H."/>
            <person name="Kuwata A."/>
            <person name="Ogata H."/>
        </authorList>
    </citation>
    <scope>NUCLEOTIDE SEQUENCE [LARGE SCALE GENOMIC DNA]</scope>
    <source>
        <strain evidence="11">NIES 3700</strain>
    </source>
</reference>
<dbReference type="NCBIfam" id="TIGR00131">
    <property type="entry name" value="gal_kin"/>
    <property type="match status" value="1"/>
</dbReference>
<evidence type="ECO:0000259" key="8">
    <source>
        <dbReference type="Pfam" id="PF08544"/>
    </source>
</evidence>
<dbReference type="AlphaFoldDB" id="A0A9W6ZAV5"/>
<evidence type="ECO:0000313" key="10">
    <source>
        <dbReference type="EMBL" id="GMH48846.1"/>
    </source>
</evidence>
<evidence type="ECO:0000256" key="5">
    <source>
        <dbReference type="ARBA" id="ARBA00022777"/>
    </source>
</evidence>
<dbReference type="InterPro" id="IPR000705">
    <property type="entry name" value="Galactokinase"/>
</dbReference>
<keyword evidence="11" id="KW-1185">Reference proteome</keyword>
<dbReference type="GO" id="GO:0005524">
    <property type="term" value="F:ATP binding"/>
    <property type="evidence" value="ECO:0007669"/>
    <property type="project" value="UniProtKB-KW"/>
</dbReference>
<dbReference type="InterPro" id="IPR006206">
    <property type="entry name" value="Mevalonate/galactokinase"/>
</dbReference>
<dbReference type="PROSITE" id="PS00627">
    <property type="entry name" value="GHMP_KINASES_ATP"/>
    <property type="match status" value="1"/>
</dbReference>
<evidence type="ECO:0000259" key="7">
    <source>
        <dbReference type="Pfam" id="PF00288"/>
    </source>
</evidence>
<evidence type="ECO:0000256" key="1">
    <source>
        <dbReference type="ARBA" id="ARBA00004474"/>
    </source>
</evidence>
<dbReference type="InterPro" id="IPR036554">
    <property type="entry name" value="GHMP_kinase_C_sf"/>
</dbReference>
<evidence type="ECO:0000256" key="3">
    <source>
        <dbReference type="ARBA" id="ARBA00022679"/>
    </source>
</evidence>
<comment type="caution">
    <text evidence="10">The sequence shown here is derived from an EMBL/GenBank/DDBJ whole genome shotgun (WGS) entry which is preliminary data.</text>
</comment>
<keyword evidence="4" id="KW-0547">Nucleotide-binding</keyword>
<dbReference type="InterPro" id="IPR020568">
    <property type="entry name" value="Ribosomal_Su5_D2-typ_SF"/>
</dbReference>
<keyword evidence="6" id="KW-0067">ATP-binding</keyword>
<dbReference type="InterPro" id="IPR013750">
    <property type="entry name" value="GHMP_kinase_C_dom"/>
</dbReference>
<dbReference type="InterPro" id="IPR014721">
    <property type="entry name" value="Ribsml_uS5_D2-typ_fold_subgr"/>
</dbReference>
<sequence>MSESHNETVITSEVTFQNFESFDSDVQGRLETLANHGESGYILRAPGRVNLLGEHVDYSGFGVMPMAVASDVCVKVSTPSSGLVIDNVESRFDTKTYENLTADELTVDLANHHWSHYVLCGYKAAFDAMGKKGFAPTALKPLRLTVYGNVPAGSGLSSSSALVVASTLAVCSAYDFEITRTELAVAAIEGERHVGTLSGGMDQSASILSQTGSALYIQFVPSLTASRVTLPAGVTFVICNCLKKKEKAVDASQYYNKRVVECRLAALLLAKRYNLPLEGVKTLRNVVDAIVSSPADMLGTMVELAEVAKQESVKSETSTLADVAVMLGCAEGDILSTYFSDRATACADVFADSANFSLWKRAQHVFEESARVMGVAETMPDGPEFGKVMNASHESCRDLFECSCDELNKLVSICLESGALGSRLTGAGWGGCNVSCVKEGEVDAFIASVKQKYYAEFMGMEDVPDNAICVSNGSCGASRVVMK</sequence>
<dbReference type="SUPFAM" id="SSF54211">
    <property type="entry name" value="Ribosomal protein S5 domain 2-like"/>
    <property type="match status" value="1"/>
</dbReference>
<proteinExistence type="inferred from homology"/>
<gene>
    <name evidence="10" type="ORF">TrLO_g14404</name>
</gene>
<dbReference type="Gene3D" id="3.30.230.10">
    <property type="match status" value="1"/>
</dbReference>
<dbReference type="Gene3D" id="3.30.70.3170">
    <property type="match status" value="1"/>
</dbReference>
<dbReference type="PRINTS" id="PR00473">
    <property type="entry name" value="GALCTOKINASE"/>
</dbReference>
<dbReference type="Pfam" id="PF08544">
    <property type="entry name" value="GHMP_kinases_C"/>
    <property type="match status" value="1"/>
</dbReference>
<dbReference type="PRINTS" id="PR00959">
    <property type="entry name" value="MEVGALKINASE"/>
</dbReference>
<dbReference type="OrthoDB" id="187738at2759"/>
<dbReference type="PANTHER" id="PTHR10457">
    <property type="entry name" value="MEVALONATE KINASE/GALACTOKINASE"/>
    <property type="match status" value="1"/>
</dbReference>
<dbReference type="PANTHER" id="PTHR10457:SF7">
    <property type="entry name" value="GALACTOKINASE-RELATED"/>
    <property type="match status" value="1"/>
</dbReference>